<dbReference type="Pfam" id="PF13487">
    <property type="entry name" value="HD_5"/>
    <property type="match status" value="1"/>
</dbReference>
<sequence>MPPATRRGFPLHAYIWAPFAVLVLLVGAVACGVNYLMTKSALEHAMADANERISREMLEKVEDMVLPTQAAVTLVSHSSLGEATTLAQRMARVALVRDALGTSPVLQSLFLGYADGSFFYVRRVRDDAERGPYQAPARSAYVIQSIDHDAGAAFGQLIFLDTDLNELARRPTPDFVKRYDPRKRPWYMEAIAAGKLVRTEPYMFFSDYQAGETIAVPTRAGSAVAGGDFRLDTLGQALARDRTTPGSVLAVLNAQGQLVAIDRSPPEWMSAPDAMRTGLLGKPEDYGLPVLSSLAAKVASGSEAAVRNELTTLDGKGWYTSIGRMSGGVGTLYLVMATPQDELLRDATRQASVGIFATALVVLLSLPLMWLVARAVARPLCQLTDEAEAIRRFDFDQPFRFWSPVREVNRLGETMDKMRNTIQQLLIIMRAVTAESQLEKLLPLLLHKMQDAAAGQAGVLYLIDGDTARPAAAFDAQGRDIVQEIGAAPLPEALSLIGAAVRDGVSQTGYVAAAEAAQAKLGPLASGMPCFVAAIPLINHRHECPGVVLVMRDTPLQTAQLAFVDTIAGLSAGALEVRELSAAQRDLFDAFIRLLADAIDAKSPHTGGHCARVPELTKMLARAACEVTQGPYQSFQLSEQQWEELHVAAWLHDCGKVTTPEFVIDKATKLETLYDRIHEVRMRFEVLKRDAEIQCLQSIAAGEPLPIAQARRDAEIVRLDNDFAFVAACNQGGEAMSQEDKDRLRQIAARTWTRTLDDRLGVSHEEFARKCRSPARALPTQERLLADRDDHRIERGARDVMPPDNPWGFKRKVPRYLYDHGEIHNLTIGRGTLSEEERYKVEDHIVQTQIMLSRLPFPKHLRNVPEIAGGHHEKMDGTGYPRGLTRNQMSPLARMMAIADIFEALTAADRPYKKAKTLSESISIMARLKAQQHIDGELFDLFLTSGVYREYAQRYLDPAQIDEVDTEDYVDAA</sequence>
<organism evidence="4 5">
    <name type="scientific">Cupriavidus metallidurans</name>
    <dbReference type="NCBI Taxonomy" id="119219"/>
    <lineage>
        <taxon>Bacteria</taxon>
        <taxon>Pseudomonadati</taxon>
        <taxon>Pseudomonadota</taxon>
        <taxon>Betaproteobacteria</taxon>
        <taxon>Burkholderiales</taxon>
        <taxon>Burkholderiaceae</taxon>
        <taxon>Cupriavidus</taxon>
    </lineage>
</organism>
<dbReference type="InterPro" id="IPR037522">
    <property type="entry name" value="HD_GYP_dom"/>
</dbReference>
<dbReference type="SUPFAM" id="SSF55781">
    <property type="entry name" value="GAF domain-like"/>
    <property type="match status" value="1"/>
</dbReference>
<evidence type="ECO:0000313" key="5">
    <source>
        <dbReference type="Proteomes" id="UP000253772"/>
    </source>
</evidence>
<evidence type="ECO:0000259" key="2">
    <source>
        <dbReference type="PROSITE" id="PS50885"/>
    </source>
</evidence>
<dbReference type="Proteomes" id="UP000253772">
    <property type="component" value="Chromosome c2"/>
</dbReference>
<dbReference type="Gene3D" id="1.10.3210.10">
    <property type="entry name" value="Hypothetical protein af1432"/>
    <property type="match status" value="2"/>
</dbReference>
<evidence type="ECO:0000256" key="1">
    <source>
        <dbReference type="SAM" id="Phobius"/>
    </source>
</evidence>
<dbReference type="EMBL" id="CP037901">
    <property type="protein sequence ID" value="QBP11897.1"/>
    <property type="molecule type" value="Genomic_DNA"/>
</dbReference>
<dbReference type="GO" id="GO:0007165">
    <property type="term" value="P:signal transduction"/>
    <property type="evidence" value="ECO:0007669"/>
    <property type="project" value="InterPro"/>
</dbReference>
<protein>
    <submittedName>
        <fullName evidence="4">HAMP domain-containing protein</fullName>
    </submittedName>
</protein>
<feature type="transmembrane region" description="Helical" evidence="1">
    <location>
        <begin position="15"/>
        <end position="36"/>
    </location>
</feature>
<dbReference type="SUPFAM" id="SSF158472">
    <property type="entry name" value="HAMP domain-like"/>
    <property type="match status" value="1"/>
</dbReference>
<dbReference type="PANTHER" id="PTHR45228">
    <property type="entry name" value="CYCLIC DI-GMP PHOSPHODIESTERASE TM_0186-RELATED"/>
    <property type="match status" value="1"/>
</dbReference>
<dbReference type="Pfam" id="PF00672">
    <property type="entry name" value="HAMP"/>
    <property type="match status" value="1"/>
</dbReference>
<dbReference type="RefSeq" id="WP_024568969.1">
    <property type="nucleotide sequence ID" value="NZ_CP037901.1"/>
</dbReference>
<accession>A0A482IWQ4</accession>
<dbReference type="Gene3D" id="3.30.450.20">
    <property type="entry name" value="PAS domain"/>
    <property type="match status" value="1"/>
</dbReference>
<feature type="transmembrane region" description="Helical" evidence="1">
    <location>
        <begin position="353"/>
        <end position="373"/>
    </location>
</feature>
<proteinExistence type="predicted"/>
<keyword evidence="1" id="KW-0472">Membrane</keyword>
<dbReference type="Gene3D" id="3.30.450.40">
    <property type="match status" value="1"/>
</dbReference>
<dbReference type="PROSITE" id="PS50885">
    <property type="entry name" value="HAMP"/>
    <property type="match status" value="1"/>
</dbReference>
<name>A0A482IWQ4_9BURK</name>
<keyword evidence="1" id="KW-0812">Transmembrane</keyword>
<dbReference type="CDD" id="cd00077">
    <property type="entry name" value="HDc"/>
    <property type="match status" value="2"/>
</dbReference>
<feature type="domain" description="HD-GYP" evidence="3">
    <location>
        <begin position="749"/>
        <end position="957"/>
    </location>
</feature>
<dbReference type="GO" id="GO:0016020">
    <property type="term" value="C:membrane"/>
    <property type="evidence" value="ECO:0007669"/>
    <property type="project" value="InterPro"/>
</dbReference>
<dbReference type="InterPro" id="IPR003660">
    <property type="entry name" value="HAMP_dom"/>
</dbReference>
<evidence type="ECO:0000259" key="3">
    <source>
        <dbReference type="PROSITE" id="PS51832"/>
    </source>
</evidence>
<dbReference type="PROSITE" id="PS51832">
    <property type="entry name" value="HD_GYP"/>
    <property type="match status" value="1"/>
</dbReference>
<dbReference type="InterPro" id="IPR029016">
    <property type="entry name" value="GAF-like_dom_sf"/>
</dbReference>
<dbReference type="Gene3D" id="6.10.340.10">
    <property type="match status" value="1"/>
</dbReference>
<dbReference type="InterPro" id="IPR003607">
    <property type="entry name" value="HD/PDEase_dom"/>
</dbReference>
<dbReference type="PANTHER" id="PTHR45228:SF5">
    <property type="entry name" value="CYCLIC DI-GMP PHOSPHODIESTERASE VC_1348-RELATED"/>
    <property type="match status" value="1"/>
</dbReference>
<dbReference type="PROSITE" id="PS51257">
    <property type="entry name" value="PROKAR_LIPOPROTEIN"/>
    <property type="match status" value="1"/>
</dbReference>
<dbReference type="InterPro" id="IPR052020">
    <property type="entry name" value="Cyclic_di-GMP/3'3'-cGAMP_PDE"/>
</dbReference>
<gene>
    <name evidence="4" type="ORF">DDF84_019025</name>
</gene>
<feature type="domain" description="HAMP" evidence="2">
    <location>
        <begin position="374"/>
        <end position="427"/>
    </location>
</feature>
<dbReference type="OrthoDB" id="9774747at2"/>
<reference evidence="4 5" key="1">
    <citation type="submission" date="2019-03" db="EMBL/GenBank/DDBJ databases">
        <title>Comparative insights into the high quality Complete genome sequence of highly metal resistant Cupriavidus metallidurans strain BS1 isolated from a gold-copper mine.</title>
        <authorList>
            <person name="Mazhar H.S."/>
            <person name="Rensing C."/>
        </authorList>
    </citation>
    <scope>NUCLEOTIDE SEQUENCE [LARGE SCALE GENOMIC DNA]</scope>
    <source>
        <strain evidence="4 5">BS1</strain>
    </source>
</reference>
<dbReference type="GO" id="GO:0008081">
    <property type="term" value="F:phosphoric diester hydrolase activity"/>
    <property type="evidence" value="ECO:0007669"/>
    <property type="project" value="UniProtKB-ARBA"/>
</dbReference>
<dbReference type="SUPFAM" id="SSF109604">
    <property type="entry name" value="HD-domain/PDEase-like"/>
    <property type="match status" value="2"/>
</dbReference>
<dbReference type="AlphaFoldDB" id="A0A482IWQ4"/>
<keyword evidence="1" id="KW-1133">Transmembrane helix</keyword>
<evidence type="ECO:0000313" key="4">
    <source>
        <dbReference type="EMBL" id="QBP11897.1"/>
    </source>
</evidence>
<dbReference type="SMART" id="SM00471">
    <property type="entry name" value="HDc"/>
    <property type="match status" value="1"/>
</dbReference>